<comment type="similarity">
    <text evidence="1">Belongs to the N(4)/N(6)-methyltransferase family.</text>
</comment>
<dbReference type="InterPro" id="IPR002941">
    <property type="entry name" value="DNA_methylase_N4/N6"/>
</dbReference>
<dbReference type="PRINTS" id="PR00508">
    <property type="entry name" value="S21N4MTFRASE"/>
</dbReference>
<dbReference type="PIRSF" id="PIRSF036758">
    <property type="entry name" value="Aden_M_ParB"/>
    <property type="match status" value="1"/>
</dbReference>
<dbReference type="CDD" id="cd16403">
    <property type="entry name" value="ParB_N_like_MT"/>
    <property type="match status" value="1"/>
</dbReference>
<evidence type="ECO:0000256" key="1">
    <source>
        <dbReference type="ARBA" id="ARBA00006594"/>
    </source>
</evidence>
<keyword evidence="2 5" id="KW-0489">Methyltransferase</keyword>
<gene>
    <name evidence="5" type="ORF">UFOVP631_14</name>
</gene>
<dbReference type="SUPFAM" id="SSF110849">
    <property type="entry name" value="ParB/Sulfiredoxin"/>
    <property type="match status" value="1"/>
</dbReference>
<dbReference type="GO" id="GO:0032259">
    <property type="term" value="P:methylation"/>
    <property type="evidence" value="ECO:0007669"/>
    <property type="project" value="UniProtKB-KW"/>
</dbReference>
<dbReference type="SMART" id="SM00470">
    <property type="entry name" value="ParB"/>
    <property type="match status" value="1"/>
</dbReference>
<evidence type="ECO:0000313" key="5">
    <source>
        <dbReference type="EMBL" id="CAB4154227.1"/>
    </source>
</evidence>
<dbReference type="InterPro" id="IPR002052">
    <property type="entry name" value="DNA_methylase_N6_adenine_CS"/>
</dbReference>
<feature type="domain" description="ParB-like N-terminal" evidence="4">
    <location>
        <begin position="4"/>
        <end position="91"/>
    </location>
</feature>
<reference evidence="5" key="1">
    <citation type="submission" date="2020-04" db="EMBL/GenBank/DDBJ databases">
        <authorList>
            <person name="Chiriac C."/>
            <person name="Salcher M."/>
            <person name="Ghai R."/>
            <person name="Kavagutti S V."/>
        </authorList>
    </citation>
    <scope>NUCLEOTIDE SEQUENCE</scope>
</reference>
<dbReference type="EMBL" id="LR796611">
    <property type="protein sequence ID" value="CAB4154227.1"/>
    <property type="molecule type" value="Genomic_DNA"/>
</dbReference>
<dbReference type="InterPro" id="IPR015840">
    <property type="entry name" value="DNA_MeTrfase_ParB"/>
</dbReference>
<organism evidence="5">
    <name type="scientific">uncultured Caudovirales phage</name>
    <dbReference type="NCBI Taxonomy" id="2100421"/>
    <lineage>
        <taxon>Viruses</taxon>
        <taxon>Duplodnaviria</taxon>
        <taxon>Heunggongvirae</taxon>
        <taxon>Uroviricota</taxon>
        <taxon>Caudoviricetes</taxon>
        <taxon>Peduoviridae</taxon>
        <taxon>Maltschvirus</taxon>
        <taxon>Maltschvirus maltsch</taxon>
    </lineage>
</organism>
<dbReference type="GO" id="GO:0008170">
    <property type="term" value="F:N-methyltransferase activity"/>
    <property type="evidence" value="ECO:0007669"/>
    <property type="project" value="InterPro"/>
</dbReference>
<dbReference type="InterPro" id="IPR001091">
    <property type="entry name" value="RM_Methyltransferase"/>
</dbReference>
<evidence type="ECO:0000256" key="2">
    <source>
        <dbReference type="ARBA" id="ARBA00022603"/>
    </source>
</evidence>
<dbReference type="SUPFAM" id="SSF53335">
    <property type="entry name" value="S-adenosyl-L-methionine-dependent methyltransferases"/>
    <property type="match status" value="1"/>
</dbReference>
<evidence type="ECO:0000259" key="4">
    <source>
        <dbReference type="SMART" id="SM00470"/>
    </source>
</evidence>
<accession>A0A6J5N643</accession>
<dbReference type="Gene3D" id="3.40.50.150">
    <property type="entry name" value="Vaccinia Virus protein VP39"/>
    <property type="match status" value="1"/>
</dbReference>
<name>A0A6J5N643_9CAUD</name>
<keyword evidence="3" id="KW-0808">Transferase</keyword>
<dbReference type="Gene3D" id="3.90.1530.10">
    <property type="entry name" value="Conserved hypothetical protein from pyrococcus furiosus pfu- 392566-001, ParB domain"/>
    <property type="match status" value="1"/>
</dbReference>
<dbReference type="GO" id="GO:0003677">
    <property type="term" value="F:DNA binding"/>
    <property type="evidence" value="ECO:0007669"/>
    <property type="project" value="InterPro"/>
</dbReference>
<sequence>MKIETLRIADLTLDPKNARQHDAKNLKAIEGSLKQFGQRKPIVITEAGTIVAGNGTVTAAKTLGWETIEAVRVPSDWTADQVKAFALADNRTAELASWEPEVLASQLIELEAAGFELAEFGFEKVEPLIDPDSIVEDEIPEPPVNPVTKLGDVWQLGRHRVMCGDSVDDATVDTLLDGNAVDLVFTDPPYGVSYTGGIQFKDGEVVKNNRQMIENDDTDIYEETLKQLARVAQGPCYIWFAGTKASSLYEAAEKYGEVHALLIWVKNGGYGALNANYKQKHEPCLYWKPKGKTLNFIGATTETTIWNIDKDGRNKLHPTQKPVALATKALLNHSCNTVLDLFGGSGSTLIAAEQTKKTAFVMELDPQYCDVIIQRWETLTGLKAELVNASR</sequence>
<dbReference type="InterPro" id="IPR036086">
    <property type="entry name" value="ParB/Sulfiredoxin_sf"/>
</dbReference>
<dbReference type="PROSITE" id="PS00092">
    <property type="entry name" value="N6_MTASE"/>
    <property type="match status" value="1"/>
</dbReference>
<evidence type="ECO:0000256" key="3">
    <source>
        <dbReference type="ARBA" id="ARBA00022679"/>
    </source>
</evidence>
<dbReference type="InterPro" id="IPR003115">
    <property type="entry name" value="ParB_N"/>
</dbReference>
<dbReference type="InterPro" id="IPR029063">
    <property type="entry name" value="SAM-dependent_MTases_sf"/>
</dbReference>
<dbReference type="Pfam" id="PF01555">
    <property type="entry name" value="N6_N4_Mtase"/>
    <property type="match status" value="1"/>
</dbReference>
<protein>
    <submittedName>
        <fullName evidence="5">Putative methylase</fullName>
    </submittedName>
</protein>
<proteinExistence type="inferred from homology"/>
<dbReference type="Pfam" id="PF02195">
    <property type="entry name" value="ParB_N"/>
    <property type="match status" value="1"/>
</dbReference>